<keyword evidence="2" id="KW-0472">Membrane</keyword>
<dbReference type="Proteomes" id="UP000663870">
    <property type="component" value="Unassembled WGS sequence"/>
</dbReference>
<protein>
    <submittedName>
        <fullName evidence="4">Uncharacterized protein</fullName>
    </submittedName>
</protein>
<evidence type="ECO:0000313" key="3">
    <source>
        <dbReference type="EMBL" id="CAF1293328.1"/>
    </source>
</evidence>
<evidence type="ECO:0000256" key="2">
    <source>
        <dbReference type="SAM" id="Phobius"/>
    </source>
</evidence>
<keyword evidence="5" id="KW-1185">Reference proteome</keyword>
<dbReference type="EMBL" id="CAJNOL010003613">
    <property type="protein sequence ID" value="CAF1568830.1"/>
    <property type="molecule type" value="Genomic_DNA"/>
</dbReference>
<comment type="caution">
    <text evidence="4">The sequence shown here is derived from an EMBL/GenBank/DDBJ whole genome shotgun (WGS) entry which is preliminary data.</text>
</comment>
<sequence>MDENILRSRQKVASKSDEKSSDQEKEKMLIKNRKQTGENNDFGDIEKVPSNIENIMEKYFDIFFGEFFLPLVQWLCFCPMVKLVIHGYQVLILCLASPIIVCPSLVNNIAQRINPLRSASRENILQPNWLLVDIGFGSLLFYLQWVFGDLSVVSRWGAFALSIFIGSILPLLFYKIARALSAHIVFIANFPYIIQFIYAVWTSA</sequence>
<organism evidence="4 5">
    <name type="scientific">Rotaria sordida</name>
    <dbReference type="NCBI Taxonomy" id="392033"/>
    <lineage>
        <taxon>Eukaryota</taxon>
        <taxon>Metazoa</taxon>
        <taxon>Spiralia</taxon>
        <taxon>Gnathifera</taxon>
        <taxon>Rotifera</taxon>
        <taxon>Eurotatoria</taxon>
        <taxon>Bdelloidea</taxon>
        <taxon>Philodinida</taxon>
        <taxon>Philodinidae</taxon>
        <taxon>Rotaria</taxon>
    </lineage>
</organism>
<feature type="transmembrane region" description="Helical" evidence="2">
    <location>
        <begin position="90"/>
        <end position="109"/>
    </location>
</feature>
<feature type="compositionally biased region" description="Basic and acidic residues" evidence="1">
    <location>
        <begin position="14"/>
        <end position="29"/>
    </location>
</feature>
<dbReference type="Proteomes" id="UP000663854">
    <property type="component" value="Unassembled WGS sequence"/>
</dbReference>
<dbReference type="AlphaFoldDB" id="A0A815YC83"/>
<evidence type="ECO:0000256" key="1">
    <source>
        <dbReference type="SAM" id="MobiDB-lite"/>
    </source>
</evidence>
<keyword evidence="2" id="KW-0812">Transmembrane</keyword>
<feature type="transmembrane region" description="Helical" evidence="2">
    <location>
        <begin position="153"/>
        <end position="173"/>
    </location>
</feature>
<reference evidence="4" key="1">
    <citation type="submission" date="2021-02" db="EMBL/GenBank/DDBJ databases">
        <authorList>
            <person name="Nowell W R."/>
        </authorList>
    </citation>
    <scope>NUCLEOTIDE SEQUENCE</scope>
</reference>
<feature type="transmembrane region" description="Helical" evidence="2">
    <location>
        <begin position="62"/>
        <end position="84"/>
    </location>
</feature>
<name>A0A815YC83_9BILA</name>
<feature type="transmembrane region" description="Helical" evidence="2">
    <location>
        <begin position="129"/>
        <end position="147"/>
    </location>
</feature>
<feature type="transmembrane region" description="Helical" evidence="2">
    <location>
        <begin position="180"/>
        <end position="201"/>
    </location>
</feature>
<evidence type="ECO:0000313" key="4">
    <source>
        <dbReference type="EMBL" id="CAF1568830.1"/>
    </source>
</evidence>
<dbReference type="EMBL" id="CAJNOH010002438">
    <property type="protein sequence ID" value="CAF1293328.1"/>
    <property type="molecule type" value="Genomic_DNA"/>
</dbReference>
<evidence type="ECO:0000313" key="5">
    <source>
        <dbReference type="Proteomes" id="UP000663870"/>
    </source>
</evidence>
<feature type="region of interest" description="Disordered" evidence="1">
    <location>
        <begin position="1"/>
        <end position="41"/>
    </location>
</feature>
<keyword evidence="2" id="KW-1133">Transmembrane helix</keyword>
<gene>
    <name evidence="4" type="ORF">JXQ802_LOCUS45005</name>
    <name evidence="3" type="ORF">PYM288_LOCUS29516</name>
</gene>
<accession>A0A815YC83</accession>
<proteinExistence type="predicted"/>